<proteinExistence type="predicted"/>
<organism evidence="1 2">
    <name type="scientific">Aphis craccivora</name>
    <name type="common">Cowpea aphid</name>
    <dbReference type="NCBI Taxonomy" id="307492"/>
    <lineage>
        <taxon>Eukaryota</taxon>
        <taxon>Metazoa</taxon>
        <taxon>Ecdysozoa</taxon>
        <taxon>Arthropoda</taxon>
        <taxon>Hexapoda</taxon>
        <taxon>Insecta</taxon>
        <taxon>Pterygota</taxon>
        <taxon>Neoptera</taxon>
        <taxon>Paraneoptera</taxon>
        <taxon>Hemiptera</taxon>
        <taxon>Sternorrhyncha</taxon>
        <taxon>Aphidomorpha</taxon>
        <taxon>Aphidoidea</taxon>
        <taxon>Aphididae</taxon>
        <taxon>Aphidini</taxon>
        <taxon>Aphis</taxon>
        <taxon>Aphis</taxon>
    </lineage>
</organism>
<dbReference type="OrthoDB" id="8193998at2759"/>
<dbReference type="AlphaFoldDB" id="A0A6G0VQI3"/>
<dbReference type="EMBL" id="VUJU01013226">
    <property type="protein sequence ID" value="KAF0705493.1"/>
    <property type="molecule type" value="Genomic_DNA"/>
</dbReference>
<keyword evidence="2" id="KW-1185">Reference proteome</keyword>
<evidence type="ECO:0000313" key="2">
    <source>
        <dbReference type="Proteomes" id="UP000478052"/>
    </source>
</evidence>
<name>A0A6G0VQI3_APHCR</name>
<evidence type="ECO:0000313" key="1">
    <source>
        <dbReference type="EMBL" id="KAF0705493.1"/>
    </source>
</evidence>
<protein>
    <submittedName>
        <fullName evidence="1">Protein DDB G0276689-like</fullName>
    </submittedName>
</protein>
<dbReference type="Proteomes" id="UP000478052">
    <property type="component" value="Unassembled WGS sequence"/>
</dbReference>
<comment type="caution">
    <text evidence="1">The sequence shown here is derived from an EMBL/GenBank/DDBJ whole genome shotgun (WGS) entry which is preliminary data.</text>
</comment>
<gene>
    <name evidence="1" type="ORF">FWK35_00027850</name>
</gene>
<sequence length="99" mass="11315">MFLLYSIELYIIKIKPNESSRRIFQKLCNAVAVGKTSSQTMTLRENIGEQALVSYINELTGEIKFEVKAKNLTTLEQAMQIALMAVKNIRTYNEVQDIL</sequence>
<reference evidence="1 2" key="1">
    <citation type="submission" date="2019-08" db="EMBL/GenBank/DDBJ databases">
        <title>Whole genome of Aphis craccivora.</title>
        <authorList>
            <person name="Voronova N.V."/>
            <person name="Shulinski R.S."/>
            <person name="Bandarenka Y.V."/>
            <person name="Zhorov D.G."/>
            <person name="Warner D."/>
        </authorList>
    </citation>
    <scope>NUCLEOTIDE SEQUENCE [LARGE SCALE GENOMIC DNA]</scope>
    <source>
        <strain evidence="1">180601</strain>
        <tissue evidence="1">Whole Body</tissue>
    </source>
</reference>
<accession>A0A6G0VQI3</accession>